<evidence type="ECO:0000313" key="1">
    <source>
        <dbReference type="EMBL" id="KAJ7959742.1"/>
    </source>
</evidence>
<sequence>MIKENGGTIFRFERYLYDYLIKNNMHQTAEIFKREANPMLDPMTAVAIDVPGGFLHEWWSFFFDVFSASQHANYNPGAGTSTMMQETTIESIGSQSPVIRSMPKQSSNS</sequence>
<accession>A0AAD7PLP2</accession>
<organism evidence="1 2">
    <name type="scientific">Quillaja saponaria</name>
    <name type="common">Soap bark tree</name>
    <dbReference type="NCBI Taxonomy" id="32244"/>
    <lineage>
        <taxon>Eukaryota</taxon>
        <taxon>Viridiplantae</taxon>
        <taxon>Streptophyta</taxon>
        <taxon>Embryophyta</taxon>
        <taxon>Tracheophyta</taxon>
        <taxon>Spermatophyta</taxon>
        <taxon>Magnoliopsida</taxon>
        <taxon>eudicotyledons</taxon>
        <taxon>Gunneridae</taxon>
        <taxon>Pentapetalae</taxon>
        <taxon>rosids</taxon>
        <taxon>fabids</taxon>
        <taxon>Fabales</taxon>
        <taxon>Quillajaceae</taxon>
        <taxon>Quillaja</taxon>
    </lineage>
</organism>
<protein>
    <submittedName>
        <fullName evidence="1">Transcriptional corepressor LEUNIG like</fullName>
    </submittedName>
</protein>
<dbReference type="AlphaFoldDB" id="A0AAD7PLP2"/>
<keyword evidence="2" id="KW-1185">Reference proteome</keyword>
<comment type="caution">
    <text evidence="1">The sequence shown here is derived from an EMBL/GenBank/DDBJ whole genome shotgun (WGS) entry which is preliminary data.</text>
</comment>
<dbReference type="PROSITE" id="PS50896">
    <property type="entry name" value="LISH"/>
    <property type="match status" value="1"/>
</dbReference>
<dbReference type="GO" id="GO:0003714">
    <property type="term" value="F:transcription corepressor activity"/>
    <property type="evidence" value="ECO:0007669"/>
    <property type="project" value="InterPro"/>
</dbReference>
<dbReference type="KEGG" id="qsa:O6P43_020279"/>
<dbReference type="PANTHER" id="PTHR44376:SF8">
    <property type="entry name" value="TRANSCRIPTIONAL COREPRESSOR LEUNIG-LIKE"/>
    <property type="match status" value="1"/>
</dbReference>
<dbReference type="InterPro" id="IPR044716">
    <property type="entry name" value="LEUNIG-like"/>
</dbReference>
<proteinExistence type="predicted"/>
<dbReference type="Proteomes" id="UP001163823">
    <property type="component" value="Chromosome 8"/>
</dbReference>
<dbReference type="PANTHER" id="PTHR44376">
    <property type="entry name" value="TRANSCRIPTIONAL REGULATOR OF FILAMENTOUS GROWTH FLO8"/>
    <property type="match status" value="1"/>
</dbReference>
<dbReference type="EMBL" id="JARAOO010000008">
    <property type="protein sequence ID" value="KAJ7959742.1"/>
    <property type="molecule type" value="Genomic_DNA"/>
</dbReference>
<gene>
    <name evidence="1" type="ORF">O6P43_020279</name>
</gene>
<name>A0AAD7PLP2_QUISA</name>
<dbReference type="InterPro" id="IPR006594">
    <property type="entry name" value="LisH"/>
</dbReference>
<reference evidence="1" key="1">
    <citation type="journal article" date="2023" name="Science">
        <title>Elucidation of the pathway for biosynthesis of saponin adjuvants from the soapbark tree.</title>
        <authorList>
            <person name="Reed J."/>
            <person name="Orme A."/>
            <person name="El-Demerdash A."/>
            <person name="Owen C."/>
            <person name="Martin L.B.B."/>
            <person name="Misra R.C."/>
            <person name="Kikuchi S."/>
            <person name="Rejzek M."/>
            <person name="Martin A.C."/>
            <person name="Harkess A."/>
            <person name="Leebens-Mack J."/>
            <person name="Louveau T."/>
            <person name="Stephenson M.J."/>
            <person name="Osbourn A."/>
        </authorList>
    </citation>
    <scope>NUCLEOTIDE SEQUENCE</scope>
    <source>
        <strain evidence="1">S10</strain>
    </source>
</reference>
<dbReference type="Pfam" id="PF08513">
    <property type="entry name" value="LisH"/>
    <property type="match status" value="1"/>
</dbReference>
<evidence type="ECO:0000313" key="2">
    <source>
        <dbReference type="Proteomes" id="UP001163823"/>
    </source>
</evidence>